<dbReference type="RefSeq" id="WP_243346022.1">
    <property type="nucleotide sequence ID" value="NZ_AP027081.1"/>
</dbReference>
<keyword evidence="2" id="KW-1185">Reference proteome</keyword>
<name>A0AA48GLK4_9BACT</name>
<evidence type="ECO:0000313" key="2">
    <source>
        <dbReference type="Proteomes" id="UP001228113"/>
    </source>
</evidence>
<dbReference type="PANTHER" id="PTHR12526:SF600">
    <property type="entry name" value="GLYCOSYL TRANSFERASE GROUP 1"/>
    <property type="match status" value="1"/>
</dbReference>
<dbReference type="SUPFAM" id="SSF53756">
    <property type="entry name" value="UDP-Glycosyltransferase/glycogen phosphorylase"/>
    <property type="match status" value="1"/>
</dbReference>
<organism evidence="1 2">
    <name type="scientific">Mesoterricola sediminis</name>
    <dbReference type="NCBI Taxonomy" id="2927980"/>
    <lineage>
        <taxon>Bacteria</taxon>
        <taxon>Pseudomonadati</taxon>
        <taxon>Acidobacteriota</taxon>
        <taxon>Holophagae</taxon>
        <taxon>Holophagales</taxon>
        <taxon>Holophagaceae</taxon>
        <taxon>Mesoterricola</taxon>
    </lineage>
</organism>
<dbReference type="Proteomes" id="UP001228113">
    <property type="component" value="Chromosome"/>
</dbReference>
<protein>
    <recommendedName>
        <fullName evidence="3">Glycosyltransferase</fullName>
    </recommendedName>
</protein>
<evidence type="ECO:0008006" key="3">
    <source>
        <dbReference type="Google" id="ProtNLM"/>
    </source>
</evidence>
<proteinExistence type="predicted"/>
<dbReference type="KEGG" id="msea:METESE_02690"/>
<dbReference type="Gene3D" id="3.40.50.2000">
    <property type="entry name" value="Glycogen Phosphorylase B"/>
    <property type="match status" value="2"/>
</dbReference>
<dbReference type="AlphaFoldDB" id="A0AA48GLK4"/>
<evidence type="ECO:0000313" key="1">
    <source>
        <dbReference type="EMBL" id="BDU75311.1"/>
    </source>
</evidence>
<sequence length="406" mass="43144">MSLRIVHVVAHGFLPPHDGGRLKAACLATALARCGDLHWVSLDDDHRARGAGAPPAGLDLPWGGSGTWHGFMGQSAKRRPFPRSVGGWLRAARAGVRLPLPWMPYSERHGEVQAALARLRPDLVVADETLLAPFAAFAPAKWRVVHTHNHDAALLAQEVFAAGGRGHQARAAARLVRIEREIFPRLDQVWGVREADLEAYRAGGVDGSKLFLAPNVIPDPCFLDGEAPLPPGRAVFFGSLWYPPNQDALAWLLDLWPPVAAALPGARLTLAGRGCPGALEARVRATPGLDLAGFVPDLASLLRASGVAVIPLRAGGGTKIKTLEAMAAGLPILATSVAAEGLGLRDGEHAVIRDEPEAFREALAAMLREPGAWRAMGLRARDLARERFSQAALDAAVGRAVDALRG</sequence>
<dbReference type="GO" id="GO:0016757">
    <property type="term" value="F:glycosyltransferase activity"/>
    <property type="evidence" value="ECO:0007669"/>
    <property type="project" value="TreeGrafter"/>
</dbReference>
<accession>A0AA48GLK4</accession>
<dbReference type="CDD" id="cd03801">
    <property type="entry name" value="GT4_PimA-like"/>
    <property type="match status" value="1"/>
</dbReference>
<reference evidence="1" key="1">
    <citation type="journal article" date="2023" name="Int. J. Syst. Evol. Microbiol.">
        <title>Mesoterricola silvestris gen. nov., sp. nov., Mesoterricola sediminis sp. nov., Geothrix oryzae sp. nov., Geothrix edaphica sp. nov., Geothrix rubra sp. nov., and Geothrix limicola sp. nov., six novel members of Acidobacteriota isolated from soils.</title>
        <authorList>
            <person name="Itoh H."/>
            <person name="Sugisawa Y."/>
            <person name="Mise K."/>
            <person name="Xu Z."/>
            <person name="Kuniyasu M."/>
            <person name="Ushijima N."/>
            <person name="Kawano K."/>
            <person name="Kobayashi E."/>
            <person name="Shiratori Y."/>
            <person name="Masuda Y."/>
            <person name="Senoo K."/>
        </authorList>
    </citation>
    <scope>NUCLEOTIDE SEQUENCE</scope>
    <source>
        <strain evidence="1">W786</strain>
    </source>
</reference>
<dbReference type="EMBL" id="AP027081">
    <property type="protein sequence ID" value="BDU75311.1"/>
    <property type="molecule type" value="Genomic_DNA"/>
</dbReference>
<gene>
    <name evidence="1" type="ORF">METESE_02690</name>
</gene>
<dbReference type="PANTHER" id="PTHR12526">
    <property type="entry name" value="GLYCOSYLTRANSFERASE"/>
    <property type="match status" value="1"/>
</dbReference>
<dbReference type="Pfam" id="PF13692">
    <property type="entry name" value="Glyco_trans_1_4"/>
    <property type="match status" value="1"/>
</dbReference>